<dbReference type="EMBL" id="LFYR01000958">
    <property type="protein sequence ID" value="KMZ66736.1"/>
    <property type="molecule type" value="Genomic_DNA"/>
</dbReference>
<evidence type="ECO:0000313" key="2">
    <source>
        <dbReference type="EMBL" id="KMZ66736.1"/>
    </source>
</evidence>
<dbReference type="InterPro" id="IPR040358">
    <property type="entry name" value="At4g22758-like"/>
</dbReference>
<dbReference type="Proteomes" id="UP000036987">
    <property type="component" value="Unassembled WGS sequence"/>
</dbReference>
<evidence type="ECO:0000313" key="3">
    <source>
        <dbReference type="Proteomes" id="UP000036987"/>
    </source>
</evidence>
<dbReference type="OrthoDB" id="1919859at2759"/>
<dbReference type="AlphaFoldDB" id="A0A0K9PCQ1"/>
<proteinExistence type="predicted"/>
<sequence>MAILPWTAGKKNVDTKVNRFLVTVTVVGSAGPIRVVVREGELVSNVIVMVLRSYHREGRRPILGFDINTFLLYCSNSRSEVLGECEKLHSSGGRNFVLCRKEPLKPQKMSKGDVVLNPNNQNSFAYPSSGKRVWKSFFNSFKVSSH</sequence>
<organism evidence="2 3">
    <name type="scientific">Zostera marina</name>
    <name type="common">Eelgrass</name>
    <dbReference type="NCBI Taxonomy" id="29655"/>
    <lineage>
        <taxon>Eukaryota</taxon>
        <taxon>Viridiplantae</taxon>
        <taxon>Streptophyta</taxon>
        <taxon>Embryophyta</taxon>
        <taxon>Tracheophyta</taxon>
        <taxon>Spermatophyta</taxon>
        <taxon>Magnoliopsida</taxon>
        <taxon>Liliopsida</taxon>
        <taxon>Zosteraceae</taxon>
        <taxon>Zostera</taxon>
    </lineage>
</organism>
<feature type="domain" description="DUF7054" evidence="1">
    <location>
        <begin position="17"/>
        <end position="99"/>
    </location>
</feature>
<dbReference type="PANTHER" id="PTHR33270:SF18">
    <property type="entry name" value="OS02G0324700 PROTEIN"/>
    <property type="match status" value="1"/>
</dbReference>
<comment type="caution">
    <text evidence="2">The sequence shown here is derived from an EMBL/GenBank/DDBJ whole genome shotgun (WGS) entry which is preliminary data.</text>
</comment>
<dbReference type="OMA" id="GECEKLH"/>
<dbReference type="Pfam" id="PF23156">
    <property type="entry name" value="DUF7054"/>
    <property type="match status" value="1"/>
</dbReference>
<protein>
    <recommendedName>
        <fullName evidence="1">DUF7054 domain-containing protein</fullName>
    </recommendedName>
</protein>
<accession>A0A0K9PCQ1</accession>
<keyword evidence="3" id="KW-1185">Reference proteome</keyword>
<gene>
    <name evidence="2" type="ORF">ZOSMA_28G00960</name>
</gene>
<reference evidence="3" key="1">
    <citation type="journal article" date="2016" name="Nature">
        <title>The genome of the seagrass Zostera marina reveals angiosperm adaptation to the sea.</title>
        <authorList>
            <person name="Olsen J.L."/>
            <person name="Rouze P."/>
            <person name="Verhelst B."/>
            <person name="Lin Y.-C."/>
            <person name="Bayer T."/>
            <person name="Collen J."/>
            <person name="Dattolo E."/>
            <person name="De Paoli E."/>
            <person name="Dittami S."/>
            <person name="Maumus F."/>
            <person name="Michel G."/>
            <person name="Kersting A."/>
            <person name="Lauritano C."/>
            <person name="Lohaus R."/>
            <person name="Toepel M."/>
            <person name="Tonon T."/>
            <person name="Vanneste K."/>
            <person name="Amirebrahimi M."/>
            <person name="Brakel J."/>
            <person name="Bostroem C."/>
            <person name="Chovatia M."/>
            <person name="Grimwood J."/>
            <person name="Jenkins J.W."/>
            <person name="Jueterbock A."/>
            <person name="Mraz A."/>
            <person name="Stam W.T."/>
            <person name="Tice H."/>
            <person name="Bornberg-Bauer E."/>
            <person name="Green P.J."/>
            <person name="Pearson G.A."/>
            <person name="Procaccini G."/>
            <person name="Duarte C.M."/>
            <person name="Schmutz J."/>
            <person name="Reusch T.B.H."/>
            <person name="Van de Peer Y."/>
        </authorList>
    </citation>
    <scope>NUCLEOTIDE SEQUENCE [LARGE SCALE GENOMIC DNA]</scope>
    <source>
        <strain evidence="3">cv. Finnish</strain>
    </source>
</reference>
<dbReference type="InterPro" id="IPR055482">
    <property type="entry name" value="DUF7054"/>
</dbReference>
<evidence type="ECO:0000259" key="1">
    <source>
        <dbReference type="Pfam" id="PF23156"/>
    </source>
</evidence>
<name>A0A0K9PCQ1_ZOSMR</name>
<dbReference type="PANTHER" id="PTHR33270">
    <property type="entry name" value="BNAC05G50380D PROTEIN"/>
    <property type="match status" value="1"/>
</dbReference>